<protein>
    <submittedName>
        <fullName evidence="2">Terminase large subunit protein</fullName>
    </submittedName>
</protein>
<evidence type="ECO:0000313" key="2">
    <source>
        <dbReference type="EMBL" id="ABM32286.1"/>
    </source>
</evidence>
<evidence type="ECO:0000313" key="3">
    <source>
        <dbReference type="Proteomes" id="UP000002596"/>
    </source>
</evidence>
<dbReference type="AlphaFoldDB" id="A1TMU8"/>
<organism evidence="2 3">
    <name type="scientific">Paracidovorax citrulli (strain AAC00-1)</name>
    <name type="common">Acidovorax citrulli</name>
    <dbReference type="NCBI Taxonomy" id="397945"/>
    <lineage>
        <taxon>Bacteria</taxon>
        <taxon>Pseudomonadati</taxon>
        <taxon>Pseudomonadota</taxon>
        <taxon>Betaproteobacteria</taxon>
        <taxon>Burkholderiales</taxon>
        <taxon>Comamonadaceae</taxon>
        <taxon>Paracidovorax</taxon>
    </lineage>
</organism>
<feature type="compositionally biased region" description="Basic residues" evidence="1">
    <location>
        <begin position="1"/>
        <end position="15"/>
    </location>
</feature>
<name>A1TMU8_PARC0</name>
<dbReference type="EMBL" id="CP000512">
    <property type="protein sequence ID" value="ABM32286.1"/>
    <property type="molecule type" value="Genomic_DNA"/>
</dbReference>
<sequence length="539" mass="62029">MGHRWDNRRRPKRGPHIAAHPTMVPTDEAELARCLMDPEWRLFSGCLYQIIVKGESDDDDSFVMPFKPNRAQRRFIMRLWNRNLILKARQLGFTTLIALMWLDHALFNGNQRCGMIAQDRETAEAIFRDKVVFAYDHLPEEIRQRFPLARASTKELLFAHNNSSLRVATSVRGGTIHRLHVSEFGKICAKFPHKAVEVVTGSFQAVPLSGIIVVESTAEGQDGEFYRMCQRAMALVTGAGRLTASQYRFHFYAWWQDPAYRMDPAGVVVSQELQDYFDEIESLMGCTIDTGQRAWYVEKLNNDFAGAEDQMWREYPSTPQEAFQQSTKGNYYAKELMLVRKRGGITTVPMLDLPVFTFWDIGSSDGTAIWFMQCSRMQDRFIGYYEEHDEDLRHYATELQRRGFVYGGHFLPHDADHKRLGDYNKSVKEQLQGLLPGHKFFIVPRVTELMTGILTTRKHFKSAWFDLEGTKKGVERLAHYKKKWSQADARYLDSTPDKSNGCSEGADAFRQWAQAKELGLLELMSDQGGYVEAPVPSYY</sequence>
<reference evidence="2 3" key="1">
    <citation type="submission" date="2006-12" db="EMBL/GenBank/DDBJ databases">
        <title>Complete sequence of Acidovorax avenae subsp. citrulli AAC00-1.</title>
        <authorList>
            <consortium name="US DOE Joint Genome Institute"/>
            <person name="Copeland A."/>
            <person name="Lucas S."/>
            <person name="Lapidus A."/>
            <person name="Barry K."/>
            <person name="Detter J.C."/>
            <person name="Glavina del Rio T."/>
            <person name="Dalin E."/>
            <person name="Tice H."/>
            <person name="Pitluck S."/>
            <person name="Kiss H."/>
            <person name="Brettin T."/>
            <person name="Bruce D."/>
            <person name="Han C."/>
            <person name="Tapia R."/>
            <person name="Gilna P."/>
            <person name="Schmutz J."/>
            <person name="Larimer F."/>
            <person name="Land M."/>
            <person name="Hauser L."/>
            <person name="Kyrpides N."/>
            <person name="Kim E."/>
            <person name="Stahl D."/>
            <person name="Richardson P."/>
        </authorList>
    </citation>
    <scope>NUCLEOTIDE SEQUENCE [LARGE SCALE GENOMIC DNA]</scope>
    <source>
        <strain evidence="2 3">AAC00-1</strain>
    </source>
</reference>
<dbReference type="eggNOG" id="COG4626">
    <property type="taxonomic scope" value="Bacteria"/>
</dbReference>
<gene>
    <name evidence="2" type="ordered locus">Aave_1699</name>
</gene>
<dbReference type="HOGENOM" id="CLU_038244_0_0_4"/>
<accession>A1TMU8</accession>
<dbReference type="KEGG" id="aav:Aave_1699"/>
<feature type="region of interest" description="Disordered" evidence="1">
    <location>
        <begin position="1"/>
        <end position="20"/>
    </location>
</feature>
<dbReference type="Proteomes" id="UP000002596">
    <property type="component" value="Chromosome"/>
</dbReference>
<dbReference type="STRING" id="397945.Aave_1699"/>
<proteinExistence type="predicted"/>
<dbReference type="Gene3D" id="3.40.50.300">
    <property type="entry name" value="P-loop containing nucleotide triphosphate hydrolases"/>
    <property type="match status" value="1"/>
</dbReference>
<dbReference type="InterPro" id="IPR027417">
    <property type="entry name" value="P-loop_NTPase"/>
</dbReference>
<evidence type="ECO:0000256" key="1">
    <source>
        <dbReference type="SAM" id="MobiDB-lite"/>
    </source>
</evidence>